<dbReference type="PANTHER" id="PTHR11705">
    <property type="entry name" value="PROTEASE FAMILY M14 CARBOXYPEPTIDASE A,B"/>
    <property type="match status" value="1"/>
</dbReference>
<keyword evidence="3" id="KW-0121">Carboxypeptidase</keyword>
<evidence type="ECO:0000313" key="11">
    <source>
        <dbReference type="EMBL" id="GCC17748.1"/>
    </source>
</evidence>
<evidence type="ECO:0000256" key="9">
    <source>
        <dbReference type="PROSITE-ProRule" id="PRU01379"/>
    </source>
</evidence>
<reference evidence="11 12" key="1">
    <citation type="journal article" date="2018" name="Nat. Ecol. Evol.">
        <title>Shark genomes provide insights into elasmobranch evolution and the origin of vertebrates.</title>
        <authorList>
            <person name="Hara Y"/>
            <person name="Yamaguchi K"/>
            <person name="Onimaru K"/>
            <person name="Kadota M"/>
            <person name="Koyanagi M"/>
            <person name="Keeley SD"/>
            <person name="Tatsumi K"/>
            <person name="Tanaka K"/>
            <person name="Motone F"/>
            <person name="Kageyama Y"/>
            <person name="Nozu R"/>
            <person name="Adachi N"/>
            <person name="Nishimura O"/>
            <person name="Nakagawa R"/>
            <person name="Tanegashima C"/>
            <person name="Kiyatake I"/>
            <person name="Matsumoto R"/>
            <person name="Murakumo K"/>
            <person name="Nishida K"/>
            <person name="Terakita A"/>
            <person name="Kuratani S"/>
            <person name="Sato K"/>
            <person name="Hyodo S Kuraku.S."/>
        </authorList>
    </citation>
    <scope>NUCLEOTIDE SEQUENCE [LARGE SCALE GENOMIC DNA]</scope>
</reference>
<keyword evidence="5" id="KW-0479">Metal-binding</keyword>
<evidence type="ECO:0000256" key="6">
    <source>
        <dbReference type="ARBA" id="ARBA00022801"/>
    </source>
</evidence>
<keyword evidence="4" id="KW-0645">Protease</keyword>
<evidence type="ECO:0000256" key="5">
    <source>
        <dbReference type="ARBA" id="ARBA00022723"/>
    </source>
</evidence>
<evidence type="ECO:0000256" key="7">
    <source>
        <dbReference type="ARBA" id="ARBA00022833"/>
    </source>
</evidence>
<comment type="caution">
    <text evidence="11">The sequence shown here is derived from an EMBL/GenBank/DDBJ whole genome shotgun (WGS) entry which is preliminary data.</text>
</comment>
<dbReference type="GO" id="GO:0008270">
    <property type="term" value="F:zinc ion binding"/>
    <property type="evidence" value="ECO:0007669"/>
    <property type="project" value="InterPro"/>
</dbReference>
<dbReference type="AlphaFoldDB" id="A0A401RHW0"/>
<dbReference type="PRINTS" id="PR00765">
    <property type="entry name" value="CRBOXYPTASEA"/>
</dbReference>
<dbReference type="SUPFAM" id="SSF53187">
    <property type="entry name" value="Zn-dependent exopeptidases"/>
    <property type="match status" value="1"/>
</dbReference>
<evidence type="ECO:0000256" key="4">
    <source>
        <dbReference type="ARBA" id="ARBA00022670"/>
    </source>
</evidence>
<organism evidence="11 12">
    <name type="scientific">Chiloscyllium punctatum</name>
    <name type="common">Brownbanded bambooshark</name>
    <name type="synonym">Hemiscyllium punctatum</name>
    <dbReference type="NCBI Taxonomy" id="137246"/>
    <lineage>
        <taxon>Eukaryota</taxon>
        <taxon>Metazoa</taxon>
        <taxon>Chordata</taxon>
        <taxon>Craniata</taxon>
        <taxon>Vertebrata</taxon>
        <taxon>Chondrichthyes</taxon>
        <taxon>Elasmobranchii</taxon>
        <taxon>Galeomorphii</taxon>
        <taxon>Galeoidea</taxon>
        <taxon>Orectolobiformes</taxon>
        <taxon>Hemiscylliidae</taxon>
        <taxon>Chiloscyllium</taxon>
    </lineage>
</organism>
<feature type="active site" description="Proton donor/acceptor" evidence="9">
    <location>
        <position position="255"/>
    </location>
</feature>
<keyword evidence="6" id="KW-0378">Hydrolase</keyword>
<keyword evidence="7" id="KW-0862">Zinc</keyword>
<keyword evidence="12" id="KW-1185">Reference proteome</keyword>
<dbReference type="Proteomes" id="UP000287033">
    <property type="component" value="Unassembled WGS sequence"/>
</dbReference>
<dbReference type="GO" id="GO:0004181">
    <property type="term" value="F:metallocarboxypeptidase activity"/>
    <property type="evidence" value="ECO:0007669"/>
    <property type="project" value="InterPro"/>
</dbReference>
<evidence type="ECO:0000259" key="10">
    <source>
        <dbReference type="PROSITE" id="PS52035"/>
    </source>
</evidence>
<dbReference type="GO" id="GO:0006508">
    <property type="term" value="P:proteolysis"/>
    <property type="evidence" value="ECO:0007669"/>
    <property type="project" value="UniProtKB-KW"/>
</dbReference>
<dbReference type="STRING" id="137246.A0A401RHW0"/>
<dbReference type="SMART" id="SM00631">
    <property type="entry name" value="Zn_pept"/>
    <property type="match status" value="1"/>
</dbReference>
<dbReference type="OMA" id="WPYKWEG"/>
<evidence type="ECO:0000256" key="3">
    <source>
        <dbReference type="ARBA" id="ARBA00022645"/>
    </source>
</evidence>
<dbReference type="FunFam" id="3.40.630.10:FF:000001">
    <property type="entry name" value="Carboxypeptidase B"/>
    <property type="match status" value="1"/>
</dbReference>
<sequence length="294" mass="33387">INAWMTSTVSRNSKLMSLTEIGTSYEGRSIYVIKIGKETNQPKPAIFMDCGIHAREWISPAFCQWFVKEAISTYGSDPIMTKVLDTMDFFVVPVINVDGYAFTWSNNRMWRKTRSRTSGSYCRGVDPNRNWDAGWCTVGASRNPCDETYCGPRVESEKEVQAVANFIRLHKESIKAYLTMHSYSQMCLFPYSYTYDLAANHNELNNIAKGAIRKLASLYGTQYTYGPAATTIYLAAGGSDDWAYDLGIKYSFTFELRDTGRYGFLLPESQIQPTCEETMLAIKYVANYVVNNLY</sequence>
<dbReference type="PROSITE" id="PS00133">
    <property type="entry name" value="CARBOXYPEPT_ZN_2"/>
    <property type="match status" value="1"/>
</dbReference>
<protein>
    <recommendedName>
        <fullName evidence="10">Peptidase M14 domain-containing protein</fullName>
    </recommendedName>
</protein>
<evidence type="ECO:0000256" key="1">
    <source>
        <dbReference type="ARBA" id="ARBA00001947"/>
    </source>
</evidence>
<dbReference type="EMBL" id="BEZZ01001344">
    <property type="protein sequence ID" value="GCC17748.1"/>
    <property type="molecule type" value="Genomic_DNA"/>
</dbReference>
<dbReference type="InterPro" id="IPR000834">
    <property type="entry name" value="Peptidase_M14"/>
</dbReference>
<evidence type="ECO:0000313" key="12">
    <source>
        <dbReference type="Proteomes" id="UP000287033"/>
    </source>
</evidence>
<dbReference type="Pfam" id="PF00246">
    <property type="entry name" value="Peptidase_M14"/>
    <property type="match status" value="1"/>
</dbReference>
<name>A0A401RHW0_CHIPU</name>
<dbReference type="Gene3D" id="3.40.630.10">
    <property type="entry name" value="Zn peptidases"/>
    <property type="match status" value="1"/>
</dbReference>
<keyword evidence="8" id="KW-0482">Metalloprotease</keyword>
<dbReference type="PANTHER" id="PTHR11705:SF20">
    <property type="entry name" value="CARBOXYPEPTIDASE B"/>
    <property type="match status" value="1"/>
</dbReference>
<feature type="non-terminal residue" evidence="11">
    <location>
        <position position="1"/>
    </location>
</feature>
<dbReference type="GO" id="GO:0005615">
    <property type="term" value="C:extracellular space"/>
    <property type="evidence" value="ECO:0007669"/>
    <property type="project" value="TreeGrafter"/>
</dbReference>
<comment type="similarity">
    <text evidence="2 9">Belongs to the peptidase M14 family.</text>
</comment>
<feature type="domain" description="Peptidase M14" evidence="10">
    <location>
        <begin position="1"/>
        <end position="289"/>
    </location>
</feature>
<dbReference type="PROSITE" id="PS52035">
    <property type="entry name" value="PEPTIDASE_M14"/>
    <property type="match status" value="1"/>
</dbReference>
<evidence type="ECO:0000256" key="2">
    <source>
        <dbReference type="ARBA" id="ARBA00005988"/>
    </source>
</evidence>
<dbReference type="InterPro" id="IPR057246">
    <property type="entry name" value="CARBOXYPEPT_ZN_1"/>
</dbReference>
<evidence type="ECO:0000256" key="8">
    <source>
        <dbReference type="ARBA" id="ARBA00023049"/>
    </source>
</evidence>
<accession>A0A401RHW0</accession>
<comment type="cofactor">
    <cofactor evidence="1">
        <name>Zn(2+)</name>
        <dbReference type="ChEBI" id="CHEBI:29105"/>
    </cofactor>
</comment>
<proteinExistence type="inferred from homology"/>
<dbReference type="InterPro" id="IPR057247">
    <property type="entry name" value="CARBOXYPEPT_ZN_2"/>
</dbReference>
<dbReference type="PROSITE" id="PS00132">
    <property type="entry name" value="CARBOXYPEPT_ZN_1"/>
    <property type="match status" value="1"/>
</dbReference>
<gene>
    <name evidence="11" type="ORF">chiPu_0017670</name>
</gene>
<dbReference type="OrthoDB" id="3626597at2759"/>